<evidence type="ECO:0000313" key="3">
    <source>
        <dbReference type="Proteomes" id="UP000799440"/>
    </source>
</evidence>
<feature type="compositionally biased region" description="Polar residues" evidence="1">
    <location>
        <begin position="39"/>
        <end position="56"/>
    </location>
</feature>
<feature type="region of interest" description="Disordered" evidence="1">
    <location>
        <begin position="271"/>
        <end position="352"/>
    </location>
</feature>
<name>A0A6A6VK85_9PLEO</name>
<proteinExistence type="predicted"/>
<dbReference type="Proteomes" id="UP000799440">
    <property type="component" value="Unassembled WGS sequence"/>
</dbReference>
<dbReference type="OrthoDB" id="5430573at2759"/>
<feature type="compositionally biased region" description="Polar residues" evidence="1">
    <location>
        <begin position="322"/>
        <end position="332"/>
    </location>
</feature>
<dbReference type="EMBL" id="MU006565">
    <property type="protein sequence ID" value="KAF2749611.1"/>
    <property type="molecule type" value="Genomic_DNA"/>
</dbReference>
<gene>
    <name evidence="2" type="ORF">M011DRAFT_456404</name>
</gene>
<dbReference type="AlphaFoldDB" id="A0A6A6VK85"/>
<feature type="region of interest" description="Disordered" evidence="1">
    <location>
        <begin position="1"/>
        <end position="56"/>
    </location>
</feature>
<protein>
    <submittedName>
        <fullName evidence="2">Uncharacterized protein</fullName>
    </submittedName>
</protein>
<evidence type="ECO:0000313" key="2">
    <source>
        <dbReference type="EMBL" id="KAF2749611.1"/>
    </source>
</evidence>
<organism evidence="2 3">
    <name type="scientific">Sporormia fimetaria CBS 119925</name>
    <dbReference type="NCBI Taxonomy" id="1340428"/>
    <lineage>
        <taxon>Eukaryota</taxon>
        <taxon>Fungi</taxon>
        <taxon>Dikarya</taxon>
        <taxon>Ascomycota</taxon>
        <taxon>Pezizomycotina</taxon>
        <taxon>Dothideomycetes</taxon>
        <taxon>Pleosporomycetidae</taxon>
        <taxon>Pleosporales</taxon>
        <taxon>Sporormiaceae</taxon>
        <taxon>Sporormia</taxon>
    </lineage>
</organism>
<evidence type="ECO:0000256" key="1">
    <source>
        <dbReference type="SAM" id="MobiDB-lite"/>
    </source>
</evidence>
<keyword evidence="3" id="KW-1185">Reference proteome</keyword>
<sequence length="352" mass="39688">MEMGDYGTDVEQDNWQNALQDPHPQTGIGNDREEPFNPIPQSSNPHSEQPHATTSIPIFDNDGQEPFVSIPQPNNPHVGAFREDVVYDEEGYPIVHIAEGKARDTPRGSKTVAWGRRGYSKFCINRMGLAAAGYHRIESQPIFEKDGEIDWQNPPDHLCVSNPENRIGEHKFGRSYRYTLKNMTGIYGVAFKAQAKKTFPEWEVSEEQDSELYGKKPRFVPCYVRVGWKLENGNHVKTWELRSALKAPVRYGAERADEAIYLAAKAEYERAQTKGYSSRDPTPAYNPPRHRQSPSPSPAIRRSPSVGIRTSVEDPRHYHQVPATSYRSTSRELTPGISLRSPATIVLQNGSS</sequence>
<reference evidence="2" key="1">
    <citation type="journal article" date="2020" name="Stud. Mycol.">
        <title>101 Dothideomycetes genomes: a test case for predicting lifestyles and emergence of pathogens.</title>
        <authorList>
            <person name="Haridas S."/>
            <person name="Albert R."/>
            <person name="Binder M."/>
            <person name="Bloem J."/>
            <person name="Labutti K."/>
            <person name="Salamov A."/>
            <person name="Andreopoulos B."/>
            <person name="Baker S."/>
            <person name="Barry K."/>
            <person name="Bills G."/>
            <person name="Bluhm B."/>
            <person name="Cannon C."/>
            <person name="Castanera R."/>
            <person name="Culley D."/>
            <person name="Daum C."/>
            <person name="Ezra D."/>
            <person name="Gonzalez J."/>
            <person name="Henrissat B."/>
            <person name="Kuo A."/>
            <person name="Liang C."/>
            <person name="Lipzen A."/>
            <person name="Lutzoni F."/>
            <person name="Magnuson J."/>
            <person name="Mondo S."/>
            <person name="Nolan M."/>
            <person name="Ohm R."/>
            <person name="Pangilinan J."/>
            <person name="Park H.-J."/>
            <person name="Ramirez L."/>
            <person name="Alfaro M."/>
            <person name="Sun H."/>
            <person name="Tritt A."/>
            <person name="Yoshinaga Y."/>
            <person name="Zwiers L.-H."/>
            <person name="Turgeon B."/>
            <person name="Goodwin S."/>
            <person name="Spatafora J."/>
            <person name="Crous P."/>
            <person name="Grigoriev I."/>
        </authorList>
    </citation>
    <scope>NUCLEOTIDE SEQUENCE</scope>
    <source>
        <strain evidence="2">CBS 119925</strain>
    </source>
</reference>
<accession>A0A6A6VK85</accession>